<sequence length="58" mass="6412">MEINERIIQVLAQRLAQAEANLAQAIALLEAAQERERVLQKRLDELTKEGACPPTEAG</sequence>
<dbReference type="Proteomes" id="UP000001916">
    <property type="component" value="Chromosome"/>
</dbReference>
<feature type="coiled-coil region" evidence="1">
    <location>
        <begin position="1"/>
        <end position="49"/>
    </location>
</feature>
<evidence type="ECO:0000313" key="3">
    <source>
        <dbReference type="Proteomes" id="UP000001916"/>
    </source>
</evidence>
<keyword evidence="1" id="KW-0175">Coiled coil</keyword>
<dbReference type="KEGG" id="msv:Mesil_1932"/>
<organism evidence="2 3">
    <name type="scientific">Allomeiothermus silvanus (strain ATCC 700542 / DSM 9946 / NBRC 106475 / NCIMB 13440 / VI-R2)</name>
    <name type="common">Thermus silvanus</name>
    <dbReference type="NCBI Taxonomy" id="526227"/>
    <lineage>
        <taxon>Bacteria</taxon>
        <taxon>Thermotogati</taxon>
        <taxon>Deinococcota</taxon>
        <taxon>Deinococci</taxon>
        <taxon>Thermales</taxon>
        <taxon>Thermaceae</taxon>
        <taxon>Allomeiothermus</taxon>
    </lineage>
</organism>
<gene>
    <name evidence="2" type="ordered locus">Mesil_1932</name>
</gene>
<proteinExistence type="predicted"/>
<dbReference type="HOGENOM" id="CLU_2974193_0_0_0"/>
<evidence type="ECO:0000313" key="2">
    <source>
        <dbReference type="EMBL" id="ADH63807.1"/>
    </source>
</evidence>
<dbReference type="EMBL" id="CP002042">
    <property type="protein sequence ID" value="ADH63807.1"/>
    <property type="molecule type" value="Genomic_DNA"/>
</dbReference>
<dbReference type="RefSeq" id="WP_013158361.1">
    <property type="nucleotide sequence ID" value="NC_014212.1"/>
</dbReference>
<accession>D7BGJ1</accession>
<dbReference type="AlphaFoldDB" id="D7BGJ1"/>
<keyword evidence="3" id="KW-1185">Reference proteome</keyword>
<dbReference type="STRING" id="526227.Mesil_1932"/>
<protein>
    <submittedName>
        <fullName evidence="2">Uncharacterized protein</fullName>
    </submittedName>
</protein>
<reference evidence="2 3" key="1">
    <citation type="journal article" date="2010" name="Stand. Genomic Sci.">
        <title>Complete genome sequence of Meiothermus silvanus type strain (VI-R2).</title>
        <authorList>
            <person name="Sikorski J."/>
            <person name="Tindall B.J."/>
            <person name="Lowry S."/>
            <person name="Lucas S."/>
            <person name="Nolan M."/>
            <person name="Copeland A."/>
            <person name="Glavina Del Rio T."/>
            <person name="Tice H."/>
            <person name="Cheng J.F."/>
            <person name="Han C."/>
            <person name="Pitluck S."/>
            <person name="Liolios K."/>
            <person name="Ivanova N."/>
            <person name="Mavromatis K."/>
            <person name="Mikhailova N."/>
            <person name="Pati A."/>
            <person name="Goodwin L."/>
            <person name="Chen A."/>
            <person name="Palaniappan K."/>
            <person name="Land M."/>
            <person name="Hauser L."/>
            <person name="Chang Y.J."/>
            <person name="Jeffries C.D."/>
            <person name="Rohde M."/>
            <person name="Goker M."/>
            <person name="Woyke T."/>
            <person name="Bristow J."/>
            <person name="Eisen J.A."/>
            <person name="Markowitz V."/>
            <person name="Hugenholtz P."/>
            <person name="Kyrpides N.C."/>
            <person name="Klenk H.P."/>
            <person name="Lapidus A."/>
        </authorList>
    </citation>
    <scope>NUCLEOTIDE SEQUENCE [LARGE SCALE GENOMIC DNA]</scope>
    <source>
        <strain evidence="3">ATCC 700542 / DSM 9946 / VI-R2</strain>
    </source>
</reference>
<evidence type="ECO:0000256" key="1">
    <source>
        <dbReference type="SAM" id="Coils"/>
    </source>
</evidence>
<name>D7BGJ1_ALLS1</name>